<comment type="caution">
    <text evidence="2">The sequence shown here is derived from an EMBL/GenBank/DDBJ whole genome shotgun (WGS) entry which is preliminary data.</text>
</comment>
<feature type="region of interest" description="Disordered" evidence="1">
    <location>
        <begin position="1"/>
        <end position="24"/>
    </location>
</feature>
<evidence type="ECO:0000313" key="3">
    <source>
        <dbReference type="Proteomes" id="UP001175227"/>
    </source>
</evidence>
<proteinExistence type="predicted"/>
<organism evidence="2 3">
    <name type="scientific">Armillaria novae-zelandiae</name>
    <dbReference type="NCBI Taxonomy" id="153914"/>
    <lineage>
        <taxon>Eukaryota</taxon>
        <taxon>Fungi</taxon>
        <taxon>Dikarya</taxon>
        <taxon>Basidiomycota</taxon>
        <taxon>Agaricomycotina</taxon>
        <taxon>Agaricomycetes</taxon>
        <taxon>Agaricomycetidae</taxon>
        <taxon>Agaricales</taxon>
        <taxon>Marasmiineae</taxon>
        <taxon>Physalacriaceae</taxon>
        <taxon>Armillaria</taxon>
    </lineage>
</organism>
<evidence type="ECO:0000313" key="2">
    <source>
        <dbReference type="EMBL" id="KAK0482510.1"/>
    </source>
</evidence>
<evidence type="ECO:0008006" key="4">
    <source>
        <dbReference type="Google" id="ProtNLM"/>
    </source>
</evidence>
<name>A0AA39PEQ7_9AGAR</name>
<gene>
    <name evidence="2" type="ORF">IW261DRAFT_1035289</name>
</gene>
<reference evidence="2" key="1">
    <citation type="submission" date="2023-06" db="EMBL/GenBank/DDBJ databases">
        <authorList>
            <consortium name="Lawrence Berkeley National Laboratory"/>
            <person name="Ahrendt S."/>
            <person name="Sahu N."/>
            <person name="Indic B."/>
            <person name="Wong-Bajracharya J."/>
            <person name="Merenyi Z."/>
            <person name="Ke H.-M."/>
            <person name="Monk M."/>
            <person name="Kocsube S."/>
            <person name="Drula E."/>
            <person name="Lipzen A."/>
            <person name="Balint B."/>
            <person name="Henrissat B."/>
            <person name="Andreopoulos B."/>
            <person name="Martin F.M."/>
            <person name="Harder C.B."/>
            <person name="Rigling D."/>
            <person name="Ford K.L."/>
            <person name="Foster G.D."/>
            <person name="Pangilinan J."/>
            <person name="Papanicolaou A."/>
            <person name="Barry K."/>
            <person name="LaButti K."/>
            <person name="Viragh M."/>
            <person name="Koriabine M."/>
            <person name="Yan M."/>
            <person name="Riley R."/>
            <person name="Champramary S."/>
            <person name="Plett K.L."/>
            <person name="Tsai I.J."/>
            <person name="Slot J."/>
            <person name="Sipos G."/>
            <person name="Plett J."/>
            <person name="Nagy L.G."/>
            <person name="Grigoriev I.V."/>
        </authorList>
    </citation>
    <scope>NUCLEOTIDE SEQUENCE</scope>
    <source>
        <strain evidence="2">ICMP 16352</strain>
    </source>
</reference>
<accession>A0AA39PEQ7</accession>
<dbReference type="AlphaFoldDB" id="A0AA39PEQ7"/>
<dbReference type="InterPro" id="IPR027417">
    <property type="entry name" value="P-loop_NTPase"/>
</dbReference>
<keyword evidence="3" id="KW-1185">Reference proteome</keyword>
<sequence>MPSEDHFASTIFPDTLPNPSVKSPEWPEQILKEKCHVPLLREFQLKHAIKLNDGMDLFLVVATGQGKTLVMYSPVVTSQA</sequence>
<protein>
    <recommendedName>
        <fullName evidence="4">DEAD/DEAH box helicase domain-containing protein</fullName>
    </recommendedName>
</protein>
<dbReference type="EMBL" id="JAUEPR010000007">
    <property type="protein sequence ID" value="KAK0482510.1"/>
    <property type="molecule type" value="Genomic_DNA"/>
</dbReference>
<dbReference type="SUPFAM" id="SSF52540">
    <property type="entry name" value="P-loop containing nucleoside triphosphate hydrolases"/>
    <property type="match status" value="1"/>
</dbReference>
<dbReference type="Proteomes" id="UP001175227">
    <property type="component" value="Unassembled WGS sequence"/>
</dbReference>
<evidence type="ECO:0000256" key="1">
    <source>
        <dbReference type="SAM" id="MobiDB-lite"/>
    </source>
</evidence>
<dbReference type="Gene3D" id="3.40.50.300">
    <property type="entry name" value="P-loop containing nucleotide triphosphate hydrolases"/>
    <property type="match status" value="1"/>
</dbReference>